<protein>
    <recommendedName>
        <fullName evidence="2">Glycine-rich domain-containing protein</fullName>
    </recommendedName>
</protein>
<dbReference type="InterPro" id="IPR049304">
    <property type="entry name" value="Gly_rich_dom"/>
</dbReference>
<sequence>MTKKLFQKIFVFVLVSGWIFYGLSAGTNIARAAIVYITTTGTSTWTVPEDWNDNANSIEVIGGGGGGVNASNGQGGSGGGGGAYASSTNISLTAGASITVFVGAGGNAGTDGAEGNPGQFTLFNVDGITEGCAQADVCAAPGGAGTTAAGISATSTGGEITRSVGQKKYAGGDGGMGDGNGDSGGGGGGAAGPKGDGRYGGKGSNSTSAGAGGGGGAGGGVSTEGKSAPANVGGAGGTGPTGQAGGAGGNGGAGGAGSDGSGGGGSDNGNGPAGVGGTGGNGTEWDSTHGAGGGGGGGSNTDDGANGGLYGGGGGGGETLGGAGGQGIIVIQYTPVFRVSGTLYNDEGLNADTSGGDTIKLMIATGTIPGLYATTTRTNGFFDFKIPYNSGFVNATGAPMVLWLDGQSAKAVAVNKASSTETMSMITGYNLYKNRVIVKHEENDGATGTSTTIADFQRYDSDNDSDIPYIANNNTLNVLAGNGLYIFPGSEFAPGGAVTISGNGPSGVFPDGVLRLAGNSTSSILTMGSNNLTLAGSLFASSTSILSNGGTITFNATTTGKQIIASSTPTSALGNVTFNGSGGGWTFGDNASTTNFNITNGAVTAPSLLSISGNYTNGGTFTHNSGTVYLSGASPQTLFGVMATSSPFNNVQFLGAGTKSFGSSYASTSAFTIDSTSGAVTAPSTVLSISGNYANNGTFTHNDGTVLLNGSSPQTLSGTLSGSTGSFGSLTLLNSYDGNPDSDPAIIFSAAASTTGAFTAATASTTIRFAGGATTTLQNIVFTGGSPTSMVWLRPPSAGTLELAPTTFSGAVDVTYVSAAMVDADSVVIAYRDVSNSLGKYAIYNINGTQELAPTTFSGAVDVNYVSAAMVDADSVVIAYRDATNSPFPGKYAIYNINGTQELAPTTFSGAVNAQYVSAAMVDADSVVIAYRDFTNSLGKYAIYNINGTQELAPTTFSGAVDVTYVSAAMVDADSVVIAYRDATNSLGKYAIYKTGSGTWGLAVPGTRSVSYVNVANSNACSNFANIDASGGTNTDAGGNSCWTFTAPLTVSGALYSDEGLTPITTSKTIKLSRNGGAAQSTSSGADGTFSFNVSGIQTGNPIAVWVSGDASTRAFSLTKAKDAGVSSIPGLVLYQNRLIIKHEAASGDSVTNSDLNSFPALDSAIQYTVSGSALTVNSGQELHIATSSEFAPGGDVTIAGNGPSGSGLDGSLHLPTANGTSSIMTLGTNTLTLAGSFNASSTSIFTSATSTLFNATTTGKVIIATTSPVTSLGGVTFNGSGGGWKFGDNASTTDFKILSGTVTAPSSLLSVAGNFVNNGTFTHNSGAVYFTGTSKTLNPGSSTFNNVFMTGSYGSDPSLTWTVAGNADFSGGTFIPSSGHTLIMNGTSKTLTSASQEFKNLTLSGTITTADAVAATGTMILSGSAITLGGTASTTGAATLSGTIYPQQQPVILNGINATLTGGGTVGALLTNGKYTLSGSDLTVGTTTIINSGALTVGAGRIYTSTSTLTLVGSITGAGTTTIKHSNLNTEGTLSTNVSFDALGGAITAPARTYGANVEVVNGSGNAVTAAGNATSTNAFMINAGGSFTAPGATNSLYIGRDYANYGTFTHNSGKVFFNGTGGQIISGATSSSAFNNIDFSGSGAKTFSGNASTTNLTMQVGSAVTAPTLLSIGGNYSNLGTFSAGNGTTTFSGTSAQTISGVATGTSAFYNLEILNSSASTTFAVAASTTKNFYVVTAGAKVEFAAGATSSITNLIINGQAANTSINLFSGTPGTQWNLYATNTRSVQYARIQDSDACSDIGDIDVTGGTNTNVGNNECWTFVATVAATATSSADQTFEVNQAATAMSILTVTAGQGTGGIEAADATDDLRIAIATSTVNMLWDQTKTDAIFGGTASSSGKIAACGCVSFEGGGSVAKIDVTTDFSSGDVLTVSGLRFTNFGTVVASSTAIQLFLDGPTDTSANAQDTMRSVAIYGKLALGAHTLGQPANKFDQGSASLTNQDVFRFKFTPTGENASNTPIISLSNISGFVSAHITSPTLYVDANSNGSVDAGDYALGGTGAVSISGTAGTITFSTPFAATTTSKNYILRANFTSVNTGDQMTFGLTTPNITASGTVSQITITPTGSVASIIHFRPFGSGAPPTGGSGPADTGVFGGTGQSGGAPEGGEPPPGGQQGGGTDPGGGTDGGIDLEPLLLRKLAEVWDGMERILTLFRK</sequence>
<accession>A0A1F5WAT4</accession>
<evidence type="ECO:0000256" key="1">
    <source>
        <dbReference type="SAM" id="MobiDB-lite"/>
    </source>
</evidence>
<proteinExistence type="predicted"/>
<feature type="domain" description="Glycine-rich" evidence="2">
    <location>
        <begin position="38"/>
        <end position="255"/>
    </location>
</feature>
<feature type="compositionally biased region" description="Gly residues" evidence="1">
    <location>
        <begin position="290"/>
        <end position="300"/>
    </location>
</feature>
<dbReference type="Pfam" id="PF21722">
    <property type="entry name" value="Gly_rich_2"/>
    <property type="match status" value="1"/>
</dbReference>
<evidence type="ECO:0000259" key="2">
    <source>
        <dbReference type="Pfam" id="PF21722"/>
    </source>
</evidence>
<feature type="compositionally biased region" description="Gly residues" evidence="1">
    <location>
        <begin position="210"/>
        <end position="222"/>
    </location>
</feature>
<feature type="compositionally biased region" description="Gly residues" evidence="1">
    <location>
        <begin position="2145"/>
        <end position="2168"/>
    </location>
</feature>
<dbReference type="Proteomes" id="UP000178743">
    <property type="component" value="Unassembled WGS sequence"/>
</dbReference>
<evidence type="ECO:0000313" key="4">
    <source>
        <dbReference type="Proteomes" id="UP000178743"/>
    </source>
</evidence>
<feature type="compositionally biased region" description="Gly residues" evidence="1">
    <location>
        <begin position="2176"/>
        <end position="2190"/>
    </location>
</feature>
<dbReference type="EMBL" id="MFHP01000015">
    <property type="protein sequence ID" value="OGF72739.1"/>
    <property type="molecule type" value="Genomic_DNA"/>
</dbReference>
<feature type="compositionally biased region" description="Low complexity" evidence="1">
    <location>
        <begin position="223"/>
        <end position="232"/>
    </location>
</feature>
<feature type="region of interest" description="Disordered" evidence="1">
    <location>
        <begin position="144"/>
        <end position="300"/>
    </location>
</feature>
<dbReference type="SUPFAM" id="SSF89372">
    <property type="entry name" value="Fucose-specific lectin"/>
    <property type="match status" value="1"/>
</dbReference>
<organism evidence="3 4">
    <name type="scientific">Candidatus Giovannonibacteria bacterium RIFCSPHIGHO2_02_FULL_45_40</name>
    <dbReference type="NCBI Taxonomy" id="1798337"/>
    <lineage>
        <taxon>Bacteria</taxon>
        <taxon>Candidatus Giovannoniibacteriota</taxon>
    </lineage>
</organism>
<feature type="region of interest" description="Disordered" evidence="1">
    <location>
        <begin position="2141"/>
        <end position="2193"/>
    </location>
</feature>
<feature type="compositionally biased region" description="Low complexity" evidence="1">
    <location>
        <begin position="146"/>
        <end position="158"/>
    </location>
</feature>
<name>A0A1F5WAT4_9BACT</name>
<feature type="compositionally biased region" description="Gly residues" evidence="1">
    <location>
        <begin position="171"/>
        <end position="203"/>
    </location>
</feature>
<comment type="caution">
    <text evidence="3">The sequence shown here is derived from an EMBL/GenBank/DDBJ whole genome shotgun (WGS) entry which is preliminary data.</text>
</comment>
<feature type="compositionally biased region" description="Gly residues" evidence="1">
    <location>
        <begin position="233"/>
        <end position="282"/>
    </location>
</feature>
<gene>
    <name evidence="3" type="ORF">A3C05_03150</name>
</gene>
<reference evidence="3 4" key="1">
    <citation type="journal article" date="2016" name="Nat. Commun.">
        <title>Thousands of microbial genomes shed light on interconnected biogeochemical processes in an aquifer system.</title>
        <authorList>
            <person name="Anantharaman K."/>
            <person name="Brown C.T."/>
            <person name="Hug L.A."/>
            <person name="Sharon I."/>
            <person name="Castelle C.J."/>
            <person name="Probst A.J."/>
            <person name="Thomas B.C."/>
            <person name="Singh A."/>
            <person name="Wilkins M.J."/>
            <person name="Karaoz U."/>
            <person name="Brodie E.L."/>
            <person name="Williams K.H."/>
            <person name="Hubbard S.S."/>
            <person name="Banfield J.F."/>
        </authorList>
    </citation>
    <scope>NUCLEOTIDE SEQUENCE [LARGE SCALE GENOMIC DNA]</scope>
</reference>
<evidence type="ECO:0000313" key="3">
    <source>
        <dbReference type="EMBL" id="OGF72739.1"/>
    </source>
</evidence>